<protein>
    <submittedName>
        <fullName evidence="1">Uncharacterized protein</fullName>
    </submittedName>
</protein>
<proteinExistence type="predicted"/>
<name>A0A9E7UCA6_9EURY</name>
<reference evidence="1" key="1">
    <citation type="submission" date="2022-09" db="EMBL/GenBank/DDBJ databases">
        <title>Diverse halophilic archaea isolated from saline environments.</title>
        <authorList>
            <person name="Cui H.-L."/>
        </authorList>
    </citation>
    <scope>NUCLEOTIDE SEQUENCE</scope>
    <source>
        <strain evidence="1">ZS-35-S2</strain>
    </source>
</reference>
<dbReference type="EMBL" id="CP104003">
    <property type="protein sequence ID" value="UWM56042.1"/>
    <property type="molecule type" value="Genomic_DNA"/>
</dbReference>
<dbReference type="AlphaFoldDB" id="A0A9E7UCA6"/>
<dbReference type="GeneID" id="74942167"/>
<evidence type="ECO:0000313" key="2">
    <source>
        <dbReference type="Proteomes" id="UP001057580"/>
    </source>
</evidence>
<organism evidence="1 2">
    <name type="scientific">Salinirubellus salinus</name>
    <dbReference type="NCBI Taxonomy" id="1364945"/>
    <lineage>
        <taxon>Archaea</taxon>
        <taxon>Methanobacteriati</taxon>
        <taxon>Methanobacteriota</taxon>
        <taxon>Stenosarchaea group</taxon>
        <taxon>Halobacteria</taxon>
        <taxon>Halobacteriales</taxon>
        <taxon>Natronomonadaceae</taxon>
        <taxon>Salinirubellus</taxon>
    </lineage>
</organism>
<dbReference type="RefSeq" id="WP_260595162.1">
    <property type="nucleotide sequence ID" value="NZ_CP104003.1"/>
</dbReference>
<sequence>MFGFYRICSTEDGIHEIIEYMPWSPHETVNETKTFIDETERKWDARESLKYIIRPKDGEEGSGEFAGGTGLKLDWRRRTGTQ</sequence>
<gene>
    <name evidence="1" type="ORF">N0B31_07055</name>
</gene>
<dbReference type="Proteomes" id="UP001057580">
    <property type="component" value="Chromosome"/>
</dbReference>
<accession>A0A9E7UCA6</accession>
<evidence type="ECO:0000313" key="1">
    <source>
        <dbReference type="EMBL" id="UWM56042.1"/>
    </source>
</evidence>
<dbReference type="Gene3D" id="3.40.630.30">
    <property type="match status" value="1"/>
</dbReference>
<keyword evidence="2" id="KW-1185">Reference proteome</keyword>
<dbReference type="KEGG" id="ssai:N0B31_07055"/>